<accession>A0A161UBH4</accession>
<dbReference type="OrthoDB" id="4827574at2"/>
<dbReference type="Pfam" id="PF09951">
    <property type="entry name" value="Imm33"/>
    <property type="match status" value="1"/>
</dbReference>
<organism evidence="2 3">
    <name type="scientific">Myroides marinus</name>
    <dbReference type="NCBI Taxonomy" id="703342"/>
    <lineage>
        <taxon>Bacteria</taxon>
        <taxon>Pseudomonadati</taxon>
        <taxon>Bacteroidota</taxon>
        <taxon>Flavobacteriia</taxon>
        <taxon>Flavobacteriales</taxon>
        <taxon>Flavobacteriaceae</taxon>
        <taxon>Myroides</taxon>
    </lineage>
</organism>
<reference evidence="2 3" key="1">
    <citation type="submission" date="2016-01" db="EMBL/GenBank/DDBJ databases">
        <title>Whole genome sequencing of Myroides marinus L41.</title>
        <authorList>
            <person name="Hong K.W."/>
        </authorList>
    </citation>
    <scope>NUCLEOTIDE SEQUENCE [LARGE SCALE GENOMIC DNA]</scope>
    <source>
        <strain evidence="2 3">L41</strain>
    </source>
</reference>
<sequence length="109" mass="12237">MNQNNDNNIPAEKNLVGDIGFCLASGKIMILGEKVDYMYREEPNSDTDSGWRFLSNTEDEEYLDNPENSEIYSVNAVAHNDMAIIPYLKSPVGSELVRVEGTDEFEALD</sequence>
<evidence type="ECO:0000313" key="3">
    <source>
        <dbReference type="Proteomes" id="UP000076630"/>
    </source>
</evidence>
<protein>
    <recommendedName>
        <fullName evidence="1">Immunity protein Imm33 domain-containing protein</fullName>
    </recommendedName>
</protein>
<dbReference type="AlphaFoldDB" id="A0A161UBH4"/>
<name>A0A161UBH4_9FLAO</name>
<gene>
    <name evidence="2" type="ORF">AV926_03725</name>
</gene>
<comment type="caution">
    <text evidence="2">The sequence shown here is derived from an EMBL/GenBank/DDBJ whole genome shotgun (WGS) entry which is preliminary data.</text>
</comment>
<dbReference type="EMBL" id="LQNU01000035">
    <property type="protein sequence ID" value="KZE83781.1"/>
    <property type="molecule type" value="Genomic_DNA"/>
</dbReference>
<dbReference type="Proteomes" id="UP000076630">
    <property type="component" value="Unassembled WGS sequence"/>
</dbReference>
<dbReference type="PANTHER" id="PTHR38743">
    <property type="entry name" value="SIMILAR TO GLYOXYLASE I FAMILY PROTEIN"/>
    <property type="match status" value="1"/>
</dbReference>
<feature type="domain" description="Immunity protein Imm33" evidence="1">
    <location>
        <begin position="22"/>
        <end position="105"/>
    </location>
</feature>
<proteinExistence type="predicted"/>
<evidence type="ECO:0000259" key="1">
    <source>
        <dbReference type="Pfam" id="PF09951"/>
    </source>
</evidence>
<evidence type="ECO:0000313" key="2">
    <source>
        <dbReference type="EMBL" id="KZE83781.1"/>
    </source>
</evidence>
<dbReference type="InterPro" id="IPR018689">
    <property type="entry name" value="Imm33_dom"/>
</dbReference>
<dbReference type="RefSeq" id="WP_038986592.1">
    <property type="nucleotide sequence ID" value="NZ_JACAJN010000064.1"/>
</dbReference>
<keyword evidence="3" id="KW-1185">Reference proteome</keyword>
<dbReference type="PANTHER" id="PTHR38743:SF2">
    <property type="entry name" value="DUF2185 DOMAIN-CONTAINING PROTEIN"/>
    <property type="match status" value="1"/>
</dbReference>